<dbReference type="RefSeq" id="XP_040666067.1">
    <property type="nucleotide sequence ID" value="XM_040816079.1"/>
</dbReference>
<evidence type="ECO:0000313" key="2">
    <source>
        <dbReference type="EMBL" id="OJJ00305.1"/>
    </source>
</evidence>
<organism evidence="2 3">
    <name type="scientific">Aspergillus versicolor CBS 583.65</name>
    <dbReference type="NCBI Taxonomy" id="1036611"/>
    <lineage>
        <taxon>Eukaryota</taxon>
        <taxon>Fungi</taxon>
        <taxon>Dikarya</taxon>
        <taxon>Ascomycota</taxon>
        <taxon>Pezizomycotina</taxon>
        <taxon>Eurotiomycetes</taxon>
        <taxon>Eurotiomycetidae</taxon>
        <taxon>Eurotiales</taxon>
        <taxon>Aspergillaceae</taxon>
        <taxon>Aspergillus</taxon>
        <taxon>Aspergillus subgen. Nidulantes</taxon>
    </lineage>
</organism>
<dbReference type="Proteomes" id="UP000184073">
    <property type="component" value="Unassembled WGS sequence"/>
</dbReference>
<sequence>MNIALETENDMSLTFEGKVTEAGAETRNGHPENGSTPNKDETANEQPVGLLQASHQAFPGSPSVFVPMESAKPGTPVTQSPSCWDISDQQAESMLFPDTTNGVEDLEGQSLGNREDVPTSAPSSTWSTQPTSREADTTSRKASNVSIAQAASIAQAQRSSNTQDKRLRIGSPKWYFLSSSSSGSER</sequence>
<feature type="compositionally biased region" description="Polar residues" evidence="1">
    <location>
        <begin position="120"/>
        <end position="132"/>
    </location>
</feature>
<evidence type="ECO:0000256" key="1">
    <source>
        <dbReference type="SAM" id="MobiDB-lite"/>
    </source>
</evidence>
<dbReference type="VEuPathDB" id="FungiDB:ASPVEDRAFT_70548"/>
<dbReference type="GeneID" id="63731590"/>
<keyword evidence="3" id="KW-1185">Reference proteome</keyword>
<feature type="compositionally biased region" description="Polar residues" evidence="1">
    <location>
        <begin position="76"/>
        <end position="102"/>
    </location>
</feature>
<accession>A0A1L9PFS5</accession>
<name>A0A1L9PFS5_ASPVE</name>
<feature type="region of interest" description="Disordered" evidence="1">
    <location>
        <begin position="1"/>
        <end position="144"/>
    </location>
</feature>
<dbReference type="OrthoDB" id="4508781at2759"/>
<proteinExistence type="predicted"/>
<dbReference type="EMBL" id="KV878127">
    <property type="protein sequence ID" value="OJJ00305.1"/>
    <property type="molecule type" value="Genomic_DNA"/>
</dbReference>
<gene>
    <name evidence="2" type="ORF">ASPVEDRAFT_70548</name>
</gene>
<evidence type="ECO:0000313" key="3">
    <source>
        <dbReference type="Proteomes" id="UP000184073"/>
    </source>
</evidence>
<protein>
    <submittedName>
        <fullName evidence="2">Uncharacterized protein</fullName>
    </submittedName>
</protein>
<reference evidence="3" key="1">
    <citation type="journal article" date="2017" name="Genome Biol.">
        <title>Comparative genomics reveals high biological diversity and specific adaptations in the industrially and medically important fungal genus Aspergillus.</title>
        <authorList>
            <person name="de Vries R.P."/>
            <person name="Riley R."/>
            <person name="Wiebenga A."/>
            <person name="Aguilar-Osorio G."/>
            <person name="Amillis S."/>
            <person name="Uchima C.A."/>
            <person name="Anderluh G."/>
            <person name="Asadollahi M."/>
            <person name="Askin M."/>
            <person name="Barry K."/>
            <person name="Battaglia E."/>
            <person name="Bayram O."/>
            <person name="Benocci T."/>
            <person name="Braus-Stromeyer S.A."/>
            <person name="Caldana C."/>
            <person name="Canovas D."/>
            <person name="Cerqueira G.C."/>
            <person name="Chen F."/>
            <person name="Chen W."/>
            <person name="Choi C."/>
            <person name="Clum A."/>
            <person name="Dos Santos R.A."/>
            <person name="Damasio A.R."/>
            <person name="Diallinas G."/>
            <person name="Emri T."/>
            <person name="Fekete E."/>
            <person name="Flipphi M."/>
            <person name="Freyberg S."/>
            <person name="Gallo A."/>
            <person name="Gournas C."/>
            <person name="Habgood R."/>
            <person name="Hainaut M."/>
            <person name="Harispe M.L."/>
            <person name="Henrissat B."/>
            <person name="Hilden K.S."/>
            <person name="Hope R."/>
            <person name="Hossain A."/>
            <person name="Karabika E."/>
            <person name="Karaffa L."/>
            <person name="Karanyi Z."/>
            <person name="Krasevec N."/>
            <person name="Kuo A."/>
            <person name="Kusch H."/>
            <person name="LaButti K."/>
            <person name="Lagendijk E.L."/>
            <person name="Lapidus A."/>
            <person name="Levasseur A."/>
            <person name="Lindquist E."/>
            <person name="Lipzen A."/>
            <person name="Logrieco A.F."/>
            <person name="MacCabe A."/>
            <person name="Maekelae M.R."/>
            <person name="Malavazi I."/>
            <person name="Melin P."/>
            <person name="Meyer V."/>
            <person name="Mielnichuk N."/>
            <person name="Miskei M."/>
            <person name="Molnar A.P."/>
            <person name="Mule G."/>
            <person name="Ngan C.Y."/>
            <person name="Orejas M."/>
            <person name="Orosz E."/>
            <person name="Ouedraogo J.P."/>
            <person name="Overkamp K.M."/>
            <person name="Park H.-S."/>
            <person name="Perrone G."/>
            <person name="Piumi F."/>
            <person name="Punt P.J."/>
            <person name="Ram A.F."/>
            <person name="Ramon A."/>
            <person name="Rauscher S."/>
            <person name="Record E."/>
            <person name="Riano-Pachon D.M."/>
            <person name="Robert V."/>
            <person name="Roehrig J."/>
            <person name="Ruller R."/>
            <person name="Salamov A."/>
            <person name="Salih N.S."/>
            <person name="Samson R.A."/>
            <person name="Sandor E."/>
            <person name="Sanguinetti M."/>
            <person name="Schuetze T."/>
            <person name="Sepcic K."/>
            <person name="Shelest E."/>
            <person name="Sherlock G."/>
            <person name="Sophianopoulou V."/>
            <person name="Squina F.M."/>
            <person name="Sun H."/>
            <person name="Susca A."/>
            <person name="Todd R.B."/>
            <person name="Tsang A."/>
            <person name="Unkles S.E."/>
            <person name="van de Wiele N."/>
            <person name="van Rossen-Uffink D."/>
            <person name="Oliveira J.V."/>
            <person name="Vesth T.C."/>
            <person name="Visser J."/>
            <person name="Yu J.-H."/>
            <person name="Zhou M."/>
            <person name="Andersen M.R."/>
            <person name="Archer D.B."/>
            <person name="Baker S.E."/>
            <person name="Benoit I."/>
            <person name="Brakhage A.A."/>
            <person name="Braus G.H."/>
            <person name="Fischer R."/>
            <person name="Frisvad J.C."/>
            <person name="Goldman G.H."/>
            <person name="Houbraken J."/>
            <person name="Oakley B."/>
            <person name="Pocsi I."/>
            <person name="Scazzocchio C."/>
            <person name="Seiboth B."/>
            <person name="vanKuyk P.A."/>
            <person name="Wortman J."/>
            <person name="Dyer P.S."/>
            <person name="Grigoriev I.V."/>
        </authorList>
    </citation>
    <scope>NUCLEOTIDE SEQUENCE [LARGE SCALE GENOMIC DNA]</scope>
    <source>
        <strain evidence="3">CBS 583.65</strain>
    </source>
</reference>
<dbReference type="AlphaFoldDB" id="A0A1L9PFS5"/>